<protein>
    <submittedName>
        <fullName evidence="1">Uncharacterized protein</fullName>
    </submittedName>
</protein>
<keyword evidence="2" id="KW-1185">Reference proteome</keyword>
<accession>A0A5N5PCN3</accession>
<dbReference type="Proteomes" id="UP000327468">
    <property type="component" value="Chromosome 5"/>
</dbReference>
<gene>
    <name evidence="1" type="ORF">PHYPO_G00208850</name>
</gene>
<evidence type="ECO:0000313" key="1">
    <source>
        <dbReference type="EMBL" id="KAB5577349.1"/>
    </source>
</evidence>
<name>A0A5N5PCN3_PANHP</name>
<proteinExistence type="predicted"/>
<reference evidence="1 2" key="1">
    <citation type="submission" date="2019-06" db="EMBL/GenBank/DDBJ databases">
        <title>A chromosome-scale genome assembly of the striped catfish, Pangasianodon hypophthalmus.</title>
        <authorList>
            <person name="Wen M."/>
            <person name="Zahm M."/>
            <person name="Roques C."/>
            <person name="Cabau C."/>
            <person name="Klopp C."/>
            <person name="Donnadieu C."/>
            <person name="Jouanno E."/>
            <person name="Avarre J.-C."/>
            <person name="Campet M."/>
            <person name="Ha T.T.T."/>
            <person name="Dugue R."/>
            <person name="Lampietro C."/>
            <person name="Louis A."/>
            <person name="Herpin A."/>
            <person name="Echchiki A."/>
            <person name="Berthelot C."/>
            <person name="Parey E."/>
            <person name="Roest-Crollius H."/>
            <person name="Braasch I."/>
            <person name="Postlethwait J."/>
            <person name="Bobe J."/>
            <person name="Montfort J."/>
            <person name="Bouchez O."/>
            <person name="Begum T."/>
            <person name="Schartl M."/>
            <person name="Guiguen Y."/>
        </authorList>
    </citation>
    <scope>NUCLEOTIDE SEQUENCE [LARGE SCALE GENOMIC DNA]</scope>
    <source>
        <strain evidence="1 2">Indonesia</strain>
        <tissue evidence="1">Blood</tissue>
    </source>
</reference>
<comment type="caution">
    <text evidence="1">The sequence shown here is derived from an EMBL/GenBank/DDBJ whole genome shotgun (WGS) entry which is preliminary data.</text>
</comment>
<evidence type="ECO:0000313" key="2">
    <source>
        <dbReference type="Proteomes" id="UP000327468"/>
    </source>
</evidence>
<dbReference type="EMBL" id="VFJC01000006">
    <property type="protein sequence ID" value="KAB5577349.1"/>
    <property type="molecule type" value="Genomic_DNA"/>
</dbReference>
<sequence length="95" mass="10840">MFAESLACLLANSKWDFIWCFFNNGFFHHSSIKSSFVDCPPHCDWAILFPVFNNGFNGASWDVQTLPLDLPPTTPTDILHSANYMTCGDYWLTQN</sequence>
<dbReference type="AlphaFoldDB" id="A0A5N5PCN3"/>
<organism evidence="1 2">
    <name type="scientific">Pangasianodon hypophthalmus</name>
    <name type="common">Striped catfish</name>
    <name type="synonym">Helicophagus hypophthalmus</name>
    <dbReference type="NCBI Taxonomy" id="310915"/>
    <lineage>
        <taxon>Eukaryota</taxon>
        <taxon>Metazoa</taxon>
        <taxon>Chordata</taxon>
        <taxon>Craniata</taxon>
        <taxon>Vertebrata</taxon>
        <taxon>Euteleostomi</taxon>
        <taxon>Actinopterygii</taxon>
        <taxon>Neopterygii</taxon>
        <taxon>Teleostei</taxon>
        <taxon>Ostariophysi</taxon>
        <taxon>Siluriformes</taxon>
        <taxon>Pangasiidae</taxon>
        <taxon>Pangasianodon</taxon>
    </lineage>
</organism>